<evidence type="ECO:0000313" key="3">
    <source>
        <dbReference type="EMBL" id="SFA78121.1"/>
    </source>
</evidence>
<gene>
    <name evidence="2" type="ORF">CXG46_18175</name>
    <name evidence="3" type="ORF">SAMN05192575_101354</name>
</gene>
<dbReference type="AlphaFoldDB" id="A0A1I0VP78"/>
<name>A0A1I0VP78_9ACTN</name>
<dbReference type="RefSeq" id="WP_091193484.1">
    <property type="nucleotide sequence ID" value="NZ_FOKC01000001.1"/>
</dbReference>
<proteinExistence type="predicted"/>
<keyword evidence="5" id="KW-1185">Reference proteome</keyword>
<dbReference type="OrthoDB" id="3783476at2"/>
<sequence>MAVTPAGAEVSNAVATSWKKIWKKNLKPLADKRYYTKAQSDAKYQPKGSYEPAGSGYTKAETYSKAEADAKYAAAGSGYSKAESDGRYARSTSLVRGSYMILNVATAANQFDGTDISFGTTFASAPEVHIIPVGGVPPAGCSGSVTAPDASPGHLCVFASLSSNAGTVFSCKASTSSCFGTASDPWGATLFTTSNAAGSMQAFGTWAARPTAVVATAPGRVSPGSGSTGSDEPLGTGATR</sequence>
<feature type="region of interest" description="Disordered" evidence="1">
    <location>
        <begin position="37"/>
        <end position="56"/>
    </location>
</feature>
<dbReference type="STRING" id="748909.SAMN05192575_101354"/>
<dbReference type="EMBL" id="FOKC01000001">
    <property type="protein sequence ID" value="SFA78121.1"/>
    <property type="molecule type" value="Genomic_DNA"/>
</dbReference>
<evidence type="ECO:0000313" key="4">
    <source>
        <dbReference type="Proteomes" id="UP000199113"/>
    </source>
</evidence>
<reference evidence="3" key="1">
    <citation type="submission" date="2016-10" db="EMBL/GenBank/DDBJ databases">
        <authorList>
            <person name="de Groot N.N."/>
        </authorList>
    </citation>
    <scope>NUCLEOTIDE SEQUENCE [LARGE SCALE GENOMIC DNA]</scope>
    <source>
        <strain evidence="3">CGMCC 1.10697</strain>
    </source>
</reference>
<dbReference type="Proteomes" id="UP000233565">
    <property type="component" value="Unassembled WGS sequence"/>
</dbReference>
<dbReference type="EMBL" id="PJBV01000035">
    <property type="protein sequence ID" value="PKH37385.1"/>
    <property type="molecule type" value="Genomic_DNA"/>
</dbReference>
<organism evidence="3 4">
    <name type="scientific">Nocardioides alpinus</name>
    <dbReference type="NCBI Taxonomy" id="748909"/>
    <lineage>
        <taxon>Bacteria</taxon>
        <taxon>Bacillati</taxon>
        <taxon>Actinomycetota</taxon>
        <taxon>Actinomycetes</taxon>
        <taxon>Propionibacteriales</taxon>
        <taxon>Nocardioidaceae</taxon>
        <taxon>Nocardioides</taxon>
    </lineage>
</organism>
<dbReference type="Proteomes" id="UP000199113">
    <property type="component" value="Unassembled WGS sequence"/>
</dbReference>
<feature type="region of interest" description="Disordered" evidence="1">
    <location>
        <begin position="217"/>
        <end position="240"/>
    </location>
</feature>
<evidence type="ECO:0000313" key="5">
    <source>
        <dbReference type="Proteomes" id="UP000233565"/>
    </source>
</evidence>
<protein>
    <submittedName>
        <fullName evidence="3">Uncharacterized protein</fullName>
    </submittedName>
</protein>
<evidence type="ECO:0000256" key="1">
    <source>
        <dbReference type="SAM" id="MobiDB-lite"/>
    </source>
</evidence>
<accession>A0A1I0VP78</accession>
<evidence type="ECO:0000313" key="2">
    <source>
        <dbReference type="EMBL" id="PKH37385.1"/>
    </source>
</evidence>
<reference evidence="2 5" key="2">
    <citation type="submission" date="2017-12" db="EMBL/GenBank/DDBJ databases">
        <title>Pharmacopeia of the Arctic Ocean.</title>
        <authorList>
            <person name="Collins E."/>
            <person name="Ducluzeau A.-L."/>
        </authorList>
    </citation>
    <scope>NUCLEOTIDE SEQUENCE [LARGE SCALE GENOMIC DNA]</scope>
    <source>
        <strain evidence="2 5">DSM 23325</strain>
    </source>
</reference>